<dbReference type="InterPro" id="IPR003428">
    <property type="entry name" value="MAM33"/>
</dbReference>
<dbReference type="OrthoDB" id="278212at2759"/>
<accession>A0A7J7N1R8</accession>
<evidence type="ECO:0008006" key="3">
    <source>
        <dbReference type="Google" id="ProtNLM"/>
    </source>
</evidence>
<proteinExistence type="predicted"/>
<organism evidence="1 2">
    <name type="scientific">Kingdonia uniflora</name>
    <dbReference type="NCBI Taxonomy" id="39325"/>
    <lineage>
        <taxon>Eukaryota</taxon>
        <taxon>Viridiplantae</taxon>
        <taxon>Streptophyta</taxon>
        <taxon>Embryophyta</taxon>
        <taxon>Tracheophyta</taxon>
        <taxon>Spermatophyta</taxon>
        <taxon>Magnoliopsida</taxon>
        <taxon>Ranunculales</taxon>
        <taxon>Circaeasteraceae</taxon>
        <taxon>Kingdonia</taxon>
    </lineage>
</organism>
<dbReference type="Gene3D" id="3.10.280.10">
    <property type="entry name" value="Mitochondrial glycoprotein"/>
    <property type="match status" value="1"/>
</dbReference>
<comment type="caution">
    <text evidence="1">The sequence shown here is derived from an EMBL/GenBank/DDBJ whole genome shotgun (WGS) entry which is preliminary data.</text>
</comment>
<protein>
    <recommendedName>
        <fullName evidence="3">Mitochondrial glycoprotein</fullName>
    </recommendedName>
</protein>
<reference evidence="1 2" key="1">
    <citation type="journal article" date="2020" name="IScience">
        <title>Genome Sequencing of the Endangered Kingdonia uniflora (Circaeasteraceae, Ranunculales) Reveals Potential Mechanisms of Evolutionary Specialization.</title>
        <authorList>
            <person name="Sun Y."/>
            <person name="Deng T."/>
            <person name="Zhang A."/>
            <person name="Moore M.J."/>
            <person name="Landis J.B."/>
            <person name="Lin N."/>
            <person name="Zhang H."/>
            <person name="Zhang X."/>
            <person name="Huang J."/>
            <person name="Zhang X."/>
            <person name="Sun H."/>
            <person name="Wang H."/>
        </authorList>
    </citation>
    <scope>NUCLEOTIDE SEQUENCE [LARGE SCALE GENOMIC DNA]</scope>
    <source>
        <strain evidence="1">TB1705</strain>
        <tissue evidence="1">Leaf</tissue>
    </source>
</reference>
<evidence type="ECO:0000313" key="2">
    <source>
        <dbReference type="Proteomes" id="UP000541444"/>
    </source>
</evidence>
<dbReference type="PANTHER" id="PTHR10826:SF41">
    <property type="entry name" value="MITOCHONDRIAL GLYCOPROTEIN FAMILY PROTEIN"/>
    <property type="match status" value="1"/>
</dbReference>
<dbReference type="SUPFAM" id="SSF54529">
    <property type="entry name" value="Mitochondrial glycoprotein MAM33-like"/>
    <property type="match status" value="1"/>
</dbReference>
<dbReference type="Pfam" id="PF02330">
    <property type="entry name" value="MAM33"/>
    <property type="match status" value="1"/>
</dbReference>
<evidence type="ECO:0000313" key="1">
    <source>
        <dbReference type="EMBL" id="KAF6161139.1"/>
    </source>
</evidence>
<dbReference type="EMBL" id="JACGCM010001144">
    <property type="protein sequence ID" value="KAF6161139.1"/>
    <property type="molecule type" value="Genomic_DNA"/>
</dbReference>
<dbReference type="AlphaFoldDB" id="A0A7J7N1R8"/>
<keyword evidence="2" id="KW-1185">Reference proteome</keyword>
<gene>
    <name evidence="1" type="ORF">GIB67_007780</name>
</gene>
<dbReference type="InterPro" id="IPR036561">
    <property type="entry name" value="MAM33_sf"/>
</dbReference>
<sequence length="252" mass="28790">MAFSSIIRRATPLAIQVLKTQRNYTSAIFNPLKNTITATTTTTYSRKTFLPTTLHFSSLPQKSLEDDKDLLVVIDEEIKCAIESNEHDRKEEIPEGFPFEIQDKARETIILLKRKFQGEDISVEVYMPPLVTGEDDKDDDNSENSTQMSIPLVISVSKDSGQRLEFGVTAFPDEIQIESLTVKEANAPEDEITYDGPDFLDLDENLQKAFHKYLEVRGIKPSTTNFLHGYMINKDGREYLMWLKNLKKFIGE</sequence>
<dbReference type="PANTHER" id="PTHR10826">
    <property type="entry name" value="COMPLEMENT COMPONENT 1"/>
    <property type="match status" value="1"/>
</dbReference>
<dbReference type="GO" id="GO:0005759">
    <property type="term" value="C:mitochondrial matrix"/>
    <property type="evidence" value="ECO:0007669"/>
    <property type="project" value="InterPro"/>
</dbReference>
<dbReference type="Proteomes" id="UP000541444">
    <property type="component" value="Unassembled WGS sequence"/>
</dbReference>
<name>A0A7J7N1R8_9MAGN</name>